<keyword evidence="2" id="KW-1185">Reference proteome</keyword>
<protein>
    <submittedName>
        <fullName evidence="1">Uncharacterized protein</fullName>
    </submittedName>
</protein>
<evidence type="ECO:0000313" key="2">
    <source>
        <dbReference type="Proteomes" id="UP000807504"/>
    </source>
</evidence>
<reference evidence="1" key="1">
    <citation type="journal article" date="2020" name="bioRxiv">
        <title>Chromosome-level reference genome of the European wasp spider Argiope bruennichi: a resource for studies on range expansion and evolutionary adaptation.</title>
        <authorList>
            <person name="Sheffer M.M."/>
            <person name="Hoppe A."/>
            <person name="Krehenwinkel H."/>
            <person name="Uhl G."/>
            <person name="Kuss A.W."/>
            <person name="Jensen L."/>
            <person name="Jensen C."/>
            <person name="Gillespie R.G."/>
            <person name="Hoff K.J."/>
            <person name="Prost S."/>
        </authorList>
    </citation>
    <scope>NUCLEOTIDE SEQUENCE</scope>
</reference>
<name>A0A8T0DZ86_ARGBR</name>
<dbReference type="Proteomes" id="UP000807504">
    <property type="component" value="Unassembled WGS sequence"/>
</dbReference>
<proteinExistence type="predicted"/>
<reference evidence="1" key="2">
    <citation type="submission" date="2020-06" db="EMBL/GenBank/DDBJ databases">
        <authorList>
            <person name="Sheffer M."/>
        </authorList>
    </citation>
    <scope>NUCLEOTIDE SEQUENCE</scope>
</reference>
<dbReference type="AlphaFoldDB" id="A0A8T0DZ86"/>
<comment type="caution">
    <text evidence="1">The sequence shown here is derived from an EMBL/GenBank/DDBJ whole genome shotgun (WGS) entry which is preliminary data.</text>
</comment>
<accession>A0A8T0DZ86</accession>
<dbReference type="EMBL" id="JABXBU010002231">
    <property type="protein sequence ID" value="KAF8763107.1"/>
    <property type="molecule type" value="Genomic_DNA"/>
</dbReference>
<organism evidence="1 2">
    <name type="scientific">Argiope bruennichi</name>
    <name type="common">Wasp spider</name>
    <name type="synonym">Aranea bruennichi</name>
    <dbReference type="NCBI Taxonomy" id="94029"/>
    <lineage>
        <taxon>Eukaryota</taxon>
        <taxon>Metazoa</taxon>
        <taxon>Ecdysozoa</taxon>
        <taxon>Arthropoda</taxon>
        <taxon>Chelicerata</taxon>
        <taxon>Arachnida</taxon>
        <taxon>Araneae</taxon>
        <taxon>Araneomorphae</taxon>
        <taxon>Entelegynae</taxon>
        <taxon>Araneoidea</taxon>
        <taxon>Araneidae</taxon>
        <taxon>Argiope</taxon>
    </lineage>
</organism>
<gene>
    <name evidence="1" type="ORF">HNY73_021322</name>
</gene>
<evidence type="ECO:0000313" key="1">
    <source>
        <dbReference type="EMBL" id="KAF8763107.1"/>
    </source>
</evidence>
<sequence length="108" mass="12061">MQKLCKGSITEDLPYEHAQMLDVPDALHASVFVNGRNIDAFLEIVSPKCLLTMIFSTSKTDQSSGTHEVNFAVATVFQWGGNNLQRDDSSCQEFVHAVHSHTKRIHCQ</sequence>